<sequence length="1113" mass="120821">MRLFLKLKEEGSVNPRVTVEDIMEWFFRLDRKTFKEWFPEFNDGGDDQLCLILVMFQICGINAHLKMQDIQQEVRRDLISGVSYEDNDLSYRALHDTEMTSDELKMPMVRRIIDDIEIELQYYQCSRLHTRSEVVADIVTRLLQLMKTDPSGPTSMDLTAVAKNIVQAVHEQLSHVLPNTNRHAQYPRPAAARMTHSIFRKLVKSVYTTDVHMAEFLKTGSGTLMAAIIELVSAKIGKLFQQPFQRFKPQSTLRLFMVASDYRGSPRAGEKMVIASEAVTSVVSLVLRELYSEVDTEFNFQPHSWPLVDHVVNRLALSGVKVSKKRSKVTRHFTMNEMVCMVNSIQLCQDLLKMYDSVECLMEALSYKSRMVSRDIGRLVSGQMKMVCQIGKMLSRPSDMPSYVIDHLGDVIFNQYAEIFPLLDAQDQLYALVMDKDQTDMISSMIFTTLLDHVMPLSQEQHKESPTSDTLQPPPEFSASDASPAVKPPPGFALHAASPSLKPPPGFALPNHPPAVKPPPGFLMPDAPHAVKPPPGFALPNTSPAVQTPPGFTAPHVSPAVKPPPVFVALNATSASAVQPPPGFSLPNASGAVMGFALPDASPRMKPPPGFALPNHPPAVKPPPGFPLPDAPHALKPPPGFAPLNVSPEVKTPSAVTMPYASPAVKLPPGFPAPDTSTVVKPPPGFALPNTSPAVKPPPGFDLPHAPPILKPPPGFTLPNHPPAVKPPPGFPLPDALPAVKPPPGFAHNASTLVNPPGFAPLNAPPSLNSTPGFAPLNASMILNPPPGFVLFNPSSSVNPPPGFALPSVSASLKPPSEFAPLREGERPEELRIVLVGKAGAGKSATGNTILRGNQAVPCRLLPYAVTTMCEKKRAYFDNQALDVVDTPGLFVPDKSNEQLVKEITTCISFTAPGPHVFLVVLRPGRLTEEEKESLKFIQKTFGEQASCYTMALFTHGDDLVACGTSIEELIDESQDLRTFIHQCGGGYHVFNNGDEDPAQVRELLKKINTMVQRNGGSYYTNEVFEEAERAIEKKIQKLLRKYPNMTWEEARRRAERKNSFVKGIFTAALAVIGAAAGAGAAAGGPAGAAVGAAAGLAVAAVIVAVKKCSIHF</sequence>
<evidence type="ECO:0000256" key="1">
    <source>
        <dbReference type="ARBA" id="ARBA00008535"/>
    </source>
</evidence>
<evidence type="ECO:0000313" key="8">
    <source>
        <dbReference type="Proteomes" id="UP001591681"/>
    </source>
</evidence>
<dbReference type="GO" id="GO:0005525">
    <property type="term" value="F:GTP binding"/>
    <property type="evidence" value="ECO:0007669"/>
    <property type="project" value="UniProtKB-KW"/>
</dbReference>
<dbReference type="CDD" id="cd01852">
    <property type="entry name" value="AIG1"/>
    <property type="match status" value="1"/>
</dbReference>
<dbReference type="AlphaFoldDB" id="A0ABD1JM38"/>
<dbReference type="InterPro" id="IPR006703">
    <property type="entry name" value="G_AIG1"/>
</dbReference>
<evidence type="ECO:0000313" key="7">
    <source>
        <dbReference type="EMBL" id="KAL2087003.1"/>
    </source>
</evidence>
<feature type="compositionally biased region" description="Pro residues" evidence="4">
    <location>
        <begin position="501"/>
        <end position="514"/>
    </location>
</feature>
<proteinExistence type="inferred from homology"/>
<feature type="transmembrane region" description="Helical" evidence="5">
    <location>
        <begin position="1061"/>
        <end position="1081"/>
    </location>
</feature>
<comment type="caution">
    <text evidence="7">The sequence shown here is derived from an EMBL/GenBank/DDBJ whole genome shotgun (WGS) entry which is preliminary data.</text>
</comment>
<dbReference type="PROSITE" id="PS51720">
    <property type="entry name" value="G_AIG1"/>
    <property type="match status" value="1"/>
</dbReference>
<keyword evidence="5" id="KW-1133">Transmembrane helix</keyword>
<evidence type="ECO:0000259" key="6">
    <source>
        <dbReference type="PROSITE" id="PS51720"/>
    </source>
</evidence>
<comment type="similarity">
    <text evidence="1">Belongs to the TRAFAC class TrmE-Era-EngA-EngB-Septin-like GTPase superfamily. AIG1/Toc34/Toc159-like paraseptin GTPase family. IAN subfamily.</text>
</comment>
<keyword evidence="8" id="KW-1185">Reference proteome</keyword>
<reference evidence="7 8" key="1">
    <citation type="submission" date="2024-09" db="EMBL/GenBank/DDBJ databases">
        <title>A chromosome-level genome assembly of Gray's grenadier anchovy, Coilia grayii.</title>
        <authorList>
            <person name="Fu Z."/>
        </authorList>
    </citation>
    <scope>NUCLEOTIDE SEQUENCE [LARGE SCALE GENOMIC DNA]</scope>
    <source>
        <strain evidence="7">G4</strain>
        <tissue evidence="7">Muscle</tissue>
    </source>
</reference>
<feature type="region of interest" description="Disordered" evidence="4">
    <location>
        <begin position="459"/>
        <end position="514"/>
    </location>
</feature>
<keyword evidence="2" id="KW-0547">Nucleotide-binding</keyword>
<feature type="transmembrane region" description="Helical" evidence="5">
    <location>
        <begin position="1087"/>
        <end position="1106"/>
    </location>
</feature>
<dbReference type="InterPro" id="IPR045058">
    <property type="entry name" value="GIMA/IAN/Toc"/>
</dbReference>
<dbReference type="FunFam" id="3.40.50.300:FF:000366">
    <property type="entry name" value="GTPase, IMAP family member 2"/>
    <property type="match status" value="1"/>
</dbReference>
<keyword evidence="3" id="KW-0342">GTP-binding</keyword>
<feature type="domain" description="AIG1-type G" evidence="6">
    <location>
        <begin position="828"/>
        <end position="1029"/>
    </location>
</feature>
<organism evidence="7 8">
    <name type="scientific">Coilia grayii</name>
    <name type="common">Gray's grenadier anchovy</name>
    <dbReference type="NCBI Taxonomy" id="363190"/>
    <lineage>
        <taxon>Eukaryota</taxon>
        <taxon>Metazoa</taxon>
        <taxon>Chordata</taxon>
        <taxon>Craniata</taxon>
        <taxon>Vertebrata</taxon>
        <taxon>Euteleostomi</taxon>
        <taxon>Actinopterygii</taxon>
        <taxon>Neopterygii</taxon>
        <taxon>Teleostei</taxon>
        <taxon>Clupei</taxon>
        <taxon>Clupeiformes</taxon>
        <taxon>Clupeoidei</taxon>
        <taxon>Engraulidae</taxon>
        <taxon>Coilinae</taxon>
        <taxon>Coilia</taxon>
    </lineage>
</organism>
<dbReference type="Proteomes" id="UP001591681">
    <property type="component" value="Unassembled WGS sequence"/>
</dbReference>
<dbReference type="EMBL" id="JBHFQA010000015">
    <property type="protein sequence ID" value="KAL2087003.1"/>
    <property type="molecule type" value="Genomic_DNA"/>
</dbReference>
<accession>A0ABD1JM38</accession>
<keyword evidence="5" id="KW-0812">Transmembrane</keyword>
<evidence type="ECO:0000256" key="5">
    <source>
        <dbReference type="SAM" id="Phobius"/>
    </source>
</evidence>
<gene>
    <name evidence="7" type="ORF">ACEWY4_018062</name>
</gene>
<evidence type="ECO:0000256" key="4">
    <source>
        <dbReference type="SAM" id="MobiDB-lite"/>
    </source>
</evidence>
<dbReference type="Gene3D" id="3.40.50.300">
    <property type="entry name" value="P-loop containing nucleotide triphosphate hydrolases"/>
    <property type="match status" value="1"/>
</dbReference>
<name>A0ABD1JM38_9TELE</name>
<keyword evidence="5" id="KW-0472">Membrane</keyword>
<evidence type="ECO:0000256" key="2">
    <source>
        <dbReference type="ARBA" id="ARBA00022741"/>
    </source>
</evidence>
<dbReference type="PANTHER" id="PTHR10903">
    <property type="entry name" value="GTPASE, IMAP FAMILY MEMBER-RELATED"/>
    <property type="match status" value="1"/>
</dbReference>
<dbReference type="PANTHER" id="PTHR10903:SF186">
    <property type="entry name" value="GTPASE IMAP FAMILY MEMBER 4-LIKE-RELATED"/>
    <property type="match status" value="1"/>
</dbReference>
<dbReference type="InterPro" id="IPR027417">
    <property type="entry name" value="P-loop_NTPase"/>
</dbReference>
<protein>
    <recommendedName>
        <fullName evidence="6">AIG1-type G domain-containing protein</fullName>
    </recommendedName>
</protein>
<dbReference type="Pfam" id="PF04548">
    <property type="entry name" value="AIG1"/>
    <property type="match status" value="1"/>
</dbReference>
<dbReference type="SUPFAM" id="SSF52540">
    <property type="entry name" value="P-loop containing nucleoside triphosphate hydrolases"/>
    <property type="match status" value="1"/>
</dbReference>
<evidence type="ECO:0000256" key="3">
    <source>
        <dbReference type="ARBA" id="ARBA00023134"/>
    </source>
</evidence>